<keyword evidence="12" id="KW-1185">Reference proteome</keyword>
<evidence type="ECO:0000256" key="4">
    <source>
        <dbReference type="ARBA" id="ARBA00022692"/>
    </source>
</evidence>
<gene>
    <name evidence="11" type="ORF">M413DRAFT_442859</name>
</gene>
<dbReference type="Pfam" id="PF01545">
    <property type="entry name" value="Cation_efflux"/>
    <property type="match status" value="2"/>
</dbReference>
<dbReference type="AlphaFoldDB" id="A0A0C3C7Q4"/>
<comment type="subcellular location">
    <subcellularLocation>
        <location evidence="1">Membrane</location>
        <topology evidence="1">Multi-pass membrane protein</topology>
    </subcellularLocation>
</comment>
<dbReference type="STRING" id="686832.A0A0C3C7Q4"/>
<feature type="compositionally biased region" description="Polar residues" evidence="8">
    <location>
        <begin position="626"/>
        <end position="640"/>
    </location>
</feature>
<reference evidence="11 12" key="1">
    <citation type="submission" date="2014-04" db="EMBL/GenBank/DDBJ databases">
        <authorList>
            <consortium name="DOE Joint Genome Institute"/>
            <person name="Kuo A."/>
            <person name="Gay G."/>
            <person name="Dore J."/>
            <person name="Kohler A."/>
            <person name="Nagy L.G."/>
            <person name="Floudas D."/>
            <person name="Copeland A."/>
            <person name="Barry K.W."/>
            <person name="Cichocki N."/>
            <person name="Veneault-Fourrey C."/>
            <person name="LaButti K."/>
            <person name="Lindquist E.A."/>
            <person name="Lipzen A."/>
            <person name="Lundell T."/>
            <person name="Morin E."/>
            <person name="Murat C."/>
            <person name="Sun H."/>
            <person name="Tunlid A."/>
            <person name="Henrissat B."/>
            <person name="Grigoriev I.V."/>
            <person name="Hibbett D.S."/>
            <person name="Martin F."/>
            <person name="Nordberg H.P."/>
            <person name="Cantor M.N."/>
            <person name="Hua S.X."/>
        </authorList>
    </citation>
    <scope>NUCLEOTIDE SEQUENCE [LARGE SCALE GENOMIC DNA]</scope>
    <source>
        <strain evidence="12">h7</strain>
    </source>
</reference>
<dbReference type="InterPro" id="IPR002524">
    <property type="entry name" value="Cation_efflux"/>
</dbReference>
<dbReference type="SUPFAM" id="SSF161111">
    <property type="entry name" value="Cation efflux protein transmembrane domain-like"/>
    <property type="match status" value="1"/>
</dbReference>
<feature type="transmembrane region" description="Helical" evidence="9">
    <location>
        <begin position="90"/>
        <end position="112"/>
    </location>
</feature>
<feature type="compositionally biased region" description="Basic and acidic residues" evidence="8">
    <location>
        <begin position="560"/>
        <end position="587"/>
    </location>
</feature>
<feature type="transmembrane region" description="Helical" evidence="9">
    <location>
        <begin position="266"/>
        <end position="286"/>
    </location>
</feature>
<organism evidence="11 12">
    <name type="scientific">Hebeloma cylindrosporum</name>
    <dbReference type="NCBI Taxonomy" id="76867"/>
    <lineage>
        <taxon>Eukaryota</taxon>
        <taxon>Fungi</taxon>
        <taxon>Dikarya</taxon>
        <taxon>Basidiomycota</taxon>
        <taxon>Agaricomycotina</taxon>
        <taxon>Agaricomycetes</taxon>
        <taxon>Agaricomycetidae</taxon>
        <taxon>Agaricales</taxon>
        <taxon>Agaricineae</taxon>
        <taxon>Hymenogastraceae</taxon>
        <taxon>Hebeloma</taxon>
    </lineage>
</organism>
<proteinExistence type="inferred from homology"/>
<evidence type="ECO:0000256" key="3">
    <source>
        <dbReference type="ARBA" id="ARBA00022448"/>
    </source>
</evidence>
<evidence type="ECO:0000313" key="11">
    <source>
        <dbReference type="EMBL" id="KIM44890.1"/>
    </source>
</evidence>
<reference evidence="12" key="2">
    <citation type="submission" date="2015-01" db="EMBL/GenBank/DDBJ databases">
        <title>Evolutionary Origins and Diversification of the Mycorrhizal Mutualists.</title>
        <authorList>
            <consortium name="DOE Joint Genome Institute"/>
            <consortium name="Mycorrhizal Genomics Consortium"/>
            <person name="Kohler A."/>
            <person name="Kuo A."/>
            <person name="Nagy L.G."/>
            <person name="Floudas D."/>
            <person name="Copeland A."/>
            <person name="Barry K.W."/>
            <person name="Cichocki N."/>
            <person name="Veneault-Fourrey C."/>
            <person name="LaButti K."/>
            <person name="Lindquist E.A."/>
            <person name="Lipzen A."/>
            <person name="Lundell T."/>
            <person name="Morin E."/>
            <person name="Murat C."/>
            <person name="Riley R."/>
            <person name="Ohm R."/>
            <person name="Sun H."/>
            <person name="Tunlid A."/>
            <person name="Henrissat B."/>
            <person name="Grigoriev I.V."/>
            <person name="Hibbett D.S."/>
            <person name="Martin F."/>
        </authorList>
    </citation>
    <scope>NUCLEOTIDE SEQUENCE [LARGE SCALE GENOMIC DNA]</scope>
    <source>
        <strain evidence="12">h7</strain>
    </source>
</reference>
<feature type="compositionally biased region" description="Low complexity" evidence="8">
    <location>
        <begin position="526"/>
        <end position="535"/>
    </location>
</feature>
<evidence type="ECO:0000256" key="8">
    <source>
        <dbReference type="SAM" id="MobiDB-lite"/>
    </source>
</evidence>
<evidence type="ECO:0000256" key="9">
    <source>
        <dbReference type="SAM" id="Phobius"/>
    </source>
</evidence>
<keyword evidence="5 9" id="KW-1133">Transmembrane helix</keyword>
<sequence length="878" mass="96061">MPVPDARTRNKISLNPSKVLSTSIPSKLVPRILLSNALFVFAAHASKEWLLNLDVGVFWVLMRVLACGGLGVLVWEAMTGQMVKRKNIEWSALGTASLLQFIQHGCLFAALYRLSSPRVILFAHFSTYWIASLINPSSSRKFIAVVLAIVISVLSDSEFSVVNVWHYAPGYGALLFHALSSTALEHTLAVISPSLGTTFSVAASVLGATLVALPFYIFRTLMLNFPPTPVLPLLSLACIPAVAYSVLFLTPLTMQSLSNLSFRPQHFGFSYPTLLILSYVLGTLTFKQVPTWTDILVASLLYVGKYPESIDTFTIAPRTPTSRLIRSYLKTILANPESRKIFYFLMLNLAYMLVQMLYGVWTNSLGLISDAIHMAFDCMAIGMGLFASVMATWDPNERFTYGYGRIETLSGFANGIFLILISIFIMFEAIQRILEPPEMNTNQLLLVSSLGLAVNLFGMFAMGGHHHHAECLSIQGRAFSSHGHSHSAHKEGHSGHSHGPAPPSHAHTHSQPSRPSHSHSHSVATPLVSSHVNPHSHSHSPPPTSSTHSHSHSHSSPPHLPEDCHDHSHDVHSSHGHDNCKDDDNNSHSHTHHPPPPGEAHAHSHAHSHDHHEHGHSAHPIAAPSGGSNHSRSMSTTSISERPMNGHSYPAKRRSRGPSISIELASPIDAPLRTGLSPPLMTPLTPSYTFGHDDHYSKHHDSKHVPNLHDPSHAHSQHEGHSHNMRGVFLHVMADTLGSVGVIISTLLIQFYGWTGFDPIASFVIPLVMDTGKVLALDVADRDVDIQRALAELPSIEGLASYTSPRFWPKDSSSLIGSIHIQLAPSASSHDPTGPHSSRKTVYTKADRVVERVDSLLREKISGLEELTIQVEGQYPLS</sequence>
<feature type="transmembrane region" description="Helical" evidence="9">
    <location>
        <begin position="372"/>
        <end position="391"/>
    </location>
</feature>
<dbReference type="GO" id="GO:0005794">
    <property type="term" value="C:Golgi apparatus"/>
    <property type="evidence" value="ECO:0007669"/>
    <property type="project" value="TreeGrafter"/>
</dbReference>
<feature type="domain" description="Cation efflux protein transmembrane" evidence="10">
    <location>
        <begin position="715"/>
        <end position="766"/>
    </location>
</feature>
<feature type="transmembrane region" description="Helical" evidence="9">
    <location>
        <begin position="28"/>
        <end position="45"/>
    </location>
</feature>
<dbReference type="GO" id="GO:0006882">
    <property type="term" value="P:intracellular zinc ion homeostasis"/>
    <property type="evidence" value="ECO:0007669"/>
    <property type="project" value="InterPro"/>
</dbReference>
<keyword evidence="4 9" id="KW-0812">Transmembrane</keyword>
<evidence type="ECO:0000256" key="2">
    <source>
        <dbReference type="ARBA" id="ARBA00008873"/>
    </source>
</evidence>
<dbReference type="PANTHER" id="PTHR45755:SF4">
    <property type="entry name" value="ZINC TRANSPORTER 7"/>
    <property type="match status" value="1"/>
</dbReference>
<dbReference type="GO" id="GO:0031410">
    <property type="term" value="C:cytoplasmic vesicle"/>
    <property type="evidence" value="ECO:0007669"/>
    <property type="project" value="TreeGrafter"/>
</dbReference>
<evidence type="ECO:0000313" key="12">
    <source>
        <dbReference type="Proteomes" id="UP000053424"/>
    </source>
</evidence>
<evidence type="ECO:0000256" key="5">
    <source>
        <dbReference type="ARBA" id="ARBA00022989"/>
    </source>
</evidence>
<dbReference type="InterPro" id="IPR045316">
    <property type="entry name" value="Msc2-like"/>
</dbReference>
<dbReference type="Proteomes" id="UP000053424">
    <property type="component" value="Unassembled WGS sequence"/>
</dbReference>
<feature type="transmembrane region" description="Helical" evidence="9">
    <location>
        <begin position="198"/>
        <end position="218"/>
    </location>
</feature>
<feature type="domain" description="Cation efflux protein transmembrane" evidence="10">
    <location>
        <begin position="341"/>
        <end position="470"/>
    </location>
</feature>
<dbReference type="InterPro" id="IPR058533">
    <property type="entry name" value="Cation_efflux_TM"/>
</dbReference>
<dbReference type="InterPro" id="IPR027469">
    <property type="entry name" value="Cation_efflux_TMD_sf"/>
</dbReference>
<dbReference type="EMBL" id="KN831773">
    <property type="protein sequence ID" value="KIM44890.1"/>
    <property type="molecule type" value="Genomic_DNA"/>
</dbReference>
<keyword evidence="6" id="KW-0406">Ion transport</keyword>
<evidence type="ECO:0000256" key="7">
    <source>
        <dbReference type="ARBA" id="ARBA00023136"/>
    </source>
</evidence>
<dbReference type="Gene3D" id="1.20.1510.10">
    <property type="entry name" value="Cation efflux protein transmembrane domain"/>
    <property type="match status" value="2"/>
</dbReference>
<feature type="region of interest" description="Disordered" evidence="8">
    <location>
        <begin position="480"/>
        <end position="658"/>
    </location>
</feature>
<feature type="transmembrane region" description="Helical" evidence="9">
    <location>
        <begin position="142"/>
        <end position="165"/>
    </location>
</feature>
<feature type="transmembrane region" description="Helical" evidence="9">
    <location>
        <begin position="341"/>
        <end position="360"/>
    </location>
</feature>
<keyword evidence="7 9" id="KW-0472">Membrane</keyword>
<feature type="transmembrane region" description="Helical" evidence="9">
    <location>
        <begin position="442"/>
        <end position="463"/>
    </location>
</feature>
<feature type="transmembrane region" description="Helical" evidence="9">
    <location>
        <begin position="57"/>
        <end position="78"/>
    </location>
</feature>
<dbReference type="GO" id="GO:0016020">
    <property type="term" value="C:membrane"/>
    <property type="evidence" value="ECO:0007669"/>
    <property type="project" value="UniProtKB-SubCell"/>
</dbReference>
<dbReference type="GO" id="GO:0005385">
    <property type="term" value="F:zinc ion transmembrane transporter activity"/>
    <property type="evidence" value="ECO:0007669"/>
    <property type="project" value="InterPro"/>
</dbReference>
<name>A0A0C3C7Q4_HEBCY</name>
<dbReference type="OrthoDB" id="78669at2759"/>
<dbReference type="NCBIfam" id="TIGR01297">
    <property type="entry name" value="CDF"/>
    <property type="match status" value="1"/>
</dbReference>
<feature type="transmembrane region" description="Helical" evidence="9">
    <location>
        <begin position="411"/>
        <end position="430"/>
    </location>
</feature>
<dbReference type="HOGENOM" id="CLU_013430_7_1_1"/>
<evidence type="ECO:0000256" key="1">
    <source>
        <dbReference type="ARBA" id="ARBA00004141"/>
    </source>
</evidence>
<feature type="transmembrane region" description="Helical" evidence="9">
    <location>
        <begin position="230"/>
        <end position="254"/>
    </location>
</feature>
<evidence type="ECO:0000256" key="6">
    <source>
        <dbReference type="ARBA" id="ARBA00023065"/>
    </source>
</evidence>
<evidence type="ECO:0000259" key="10">
    <source>
        <dbReference type="Pfam" id="PF01545"/>
    </source>
</evidence>
<comment type="similarity">
    <text evidence="2">Belongs to the cation diffusion facilitator (CDF) transporter (TC 2.A.4) family. SLC30A subfamily.</text>
</comment>
<dbReference type="GO" id="GO:1904257">
    <property type="term" value="P:zinc ion import into Golgi lumen"/>
    <property type="evidence" value="ECO:0007669"/>
    <property type="project" value="TreeGrafter"/>
</dbReference>
<dbReference type="PANTHER" id="PTHR45755">
    <property type="match status" value="1"/>
</dbReference>
<accession>A0A0C3C7Q4</accession>
<protein>
    <recommendedName>
        <fullName evidence="10">Cation efflux protein transmembrane domain-containing protein</fullName>
    </recommendedName>
</protein>
<keyword evidence="3" id="KW-0813">Transport</keyword>